<dbReference type="EMBL" id="SRLO01000621">
    <property type="protein sequence ID" value="TNN50325.1"/>
    <property type="molecule type" value="Genomic_DNA"/>
</dbReference>
<evidence type="ECO:0000313" key="2">
    <source>
        <dbReference type="Proteomes" id="UP000314294"/>
    </source>
</evidence>
<dbReference type="AlphaFoldDB" id="A0A4Z2GB99"/>
<evidence type="ECO:0000313" key="1">
    <source>
        <dbReference type="EMBL" id="TNN50325.1"/>
    </source>
</evidence>
<keyword evidence="2" id="KW-1185">Reference proteome</keyword>
<sequence>MYNEDRKDENNAPHRLLLVTLMTSRRRERRLDGAASFNWKWHQDPDPTDLRTHAVHRGHLTPPGYFYYTPEFFRHLALEGFCGVSLTICTLTRRPIKVRFSGRTQCDWRCSGQATGNNSLEDIAEEPSCWKKF</sequence>
<proteinExistence type="predicted"/>
<accession>A0A4Z2GB99</accession>
<dbReference type="Proteomes" id="UP000314294">
    <property type="component" value="Unassembled WGS sequence"/>
</dbReference>
<name>A0A4Z2GB99_9TELE</name>
<protein>
    <submittedName>
        <fullName evidence="1">Uncharacterized protein</fullName>
    </submittedName>
</protein>
<comment type="caution">
    <text evidence="1">The sequence shown here is derived from an EMBL/GenBank/DDBJ whole genome shotgun (WGS) entry which is preliminary data.</text>
</comment>
<reference evidence="1 2" key="1">
    <citation type="submission" date="2019-03" db="EMBL/GenBank/DDBJ databases">
        <title>First draft genome of Liparis tanakae, snailfish: a comprehensive survey of snailfish specific genes.</title>
        <authorList>
            <person name="Kim W."/>
            <person name="Song I."/>
            <person name="Jeong J.-H."/>
            <person name="Kim D."/>
            <person name="Kim S."/>
            <person name="Ryu S."/>
            <person name="Song J.Y."/>
            <person name="Lee S.K."/>
        </authorList>
    </citation>
    <scope>NUCLEOTIDE SEQUENCE [LARGE SCALE GENOMIC DNA]</scope>
    <source>
        <tissue evidence="1">Muscle</tissue>
    </source>
</reference>
<organism evidence="1 2">
    <name type="scientific">Liparis tanakae</name>
    <name type="common">Tanaka's snailfish</name>
    <dbReference type="NCBI Taxonomy" id="230148"/>
    <lineage>
        <taxon>Eukaryota</taxon>
        <taxon>Metazoa</taxon>
        <taxon>Chordata</taxon>
        <taxon>Craniata</taxon>
        <taxon>Vertebrata</taxon>
        <taxon>Euteleostomi</taxon>
        <taxon>Actinopterygii</taxon>
        <taxon>Neopterygii</taxon>
        <taxon>Teleostei</taxon>
        <taxon>Neoteleostei</taxon>
        <taxon>Acanthomorphata</taxon>
        <taxon>Eupercaria</taxon>
        <taxon>Perciformes</taxon>
        <taxon>Cottioidei</taxon>
        <taxon>Cottales</taxon>
        <taxon>Liparidae</taxon>
        <taxon>Liparis</taxon>
    </lineage>
</organism>
<gene>
    <name evidence="1" type="ORF">EYF80_039453</name>
</gene>